<feature type="domain" description="AMP-dependent synthetase/ligase" evidence="1">
    <location>
        <begin position="49"/>
        <end position="127"/>
    </location>
</feature>
<reference evidence="2" key="1">
    <citation type="submission" date="2018-05" db="EMBL/GenBank/DDBJ databases">
        <authorList>
            <person name="Lanie J.A."/>
            <person name="Ng W.-L."/>
            <person name="Kazmierczak K.M."/>
            <person name="Andrzejewski T.M."/>
            <person name="Davidsen T.M."/>
            <person name="Wayne K.J."/>
            <person name="Tettelin H."/>
            <person name="Glass J.I."/>
            <person name="Rusch D."/>
            <person name="Podicherti R."/>
            <person name="Tsui H.-C.T."/>
            <person name="Winkler M.E."/>
        </authorList>
    </citation>
    <scope>NUCLEOTIDE SEQUENCE</scope>
</reference>
<gene>
    <name evidence="2" type="ORF">METZ01_LOCUS422886</name>
</gene>
<dbReference type="InterPro" id="IPR042099">
    <property type="entry name" value="ANL_N_sf"/>
</dbReference>
<accession>A0A382XG40</accession>
<organism evidence="2">
    <name type="scientific">marine metagenome</name>
    <dbReference type="NCBI Taxonomy" id="408172"/>
    <lineage>
        <taxon>unclassified sequences</taxon>
        <taxon>metagenomes</taxon>
        <taxon>ecological metagenomes</taxon>
    </lineage>
</organism>
<dbReference type="Gene3D" id="3.40.50.12780">
    <property type="entry name" value="N-terminal domain of ligase-like"/>
    <property type="match status" value="1"/>
</dbReference>
<dbReference type="AlphaFoldDB" id="A0A382XG40"/>
<dbReference type="EMBL" id="UINC01167489">
    <property type="protein sequence ID" value="SVD70032.1"/>
    <property type="molecule type" value="Genomic_DNA"/>
</dbReference>
<name>A0A382XG40_9ZZZZ</name>
<dbReference type="SUPFAM" id="SSF56801">
    <property type="entry name" value="Acetyl-CoA synthetase-like"/>
    <property type="match status" value="1"/>
</dbReference>
<protein>
    <recommendedName>
        <fullName evidence="1">AMP-dependent synthetase/ligase domain-containing protein</fullName>
    </recommendedName>
</protein>
<feature type="non-terminal residue" evidence="2">
    <location>
        <position position="128"/>
    </location>
</feature>
<dbReference type="InterPro" id="IPR000873">
    <property type="entry name" value="AMP-dep_synth/lig_dom"/>
</dbReference>
<dbReference type="Pfam" id="PF00501">
    <property type="entry name" value="AMP-binding"/>
    <property type="match status" value="1"/>
</dbReference>
<evidence type="ECO:0000259" key="1">
    <source>
        <dbReference type="Pfam" id="PF00501"/>
    </source>
</evidence>
<proteinExistence type="predicted"/>
<sequence length="128" mass="13765">MLDTIDPLYKPVLEKSNLSTDPTGQRLVINIPVHANIGLDTFGYHAKGKNSSKTALIFEDLSGAVEEYTFAELHTLALRFAKGLAKLGVQRGDVVAVHTGQRPETAIAHAGIHYLGGIVLTLSQLYGP</sequence>
<evidence type="ECO:0000313" key="2">
    <source>
        <dbReference type="EMBL" id="SVD70032.1"/>
    </source>
</evidence>